<evidence type="ECO:0000313" key="1">
    <source>
        <dbReference type="EnsemblMetazoa" id="ACUA018722-PA"/>
    </source>
</evidence>
<keyword evidence="2" id="KW-1185">Reference proteome</keyword>
<reference evidence="1" key="2">
    <citation type="submission" date="2020-05" db="UniProtKB">
        <authorList>
            <consortium name="EnsemblMetazoa"/>
        </authorList>
    </citation>
    <scope>IDENTIFICATION</scope>
    <source>
        <strain evidence="1">A-37</strain>
    </source>
</reference>
<dbReference type="Proteomes" id="UP000075883">
    <property type="component" value="Unassembled WGS sequence"/>
</dbReference>
<dbReference type="AlphaFoldDB" id="A0A182MHZ0"/>
<reference evidence="2" key="1">
    <citation type="submission" date="2013-09" db="EMBL/GenBank/DDBJ databases">
        <title>The Genome Sequence of Anopheles culicifacies species A.</title>
        <authorList>
            <consortium name="The Broad Institute Genomics Platform"/>
            <person name="Neafsey D.E."/>
            <person name="Besansky N."/>
            <person name="Howell P."/>
            <person name="Walton C."/>
            <person name="Young S.K."/>
            <person name="Zeng Q."/>
            <person name="Gargeya S."/>
            <person name="Fitzgerald M."/>
            <person name="Haas B."/>
            <person name="Abouelleil A."/>
            <person name="Allen A.W."/>
            <person name="Alvarado L."/>
            <person name="Arachchi H.M."/>
            <person name="Berlin A.M."/>
            <person name="Chapman S.B."/>
            <person name="Gainer-Dewar J."/>
            <person name="Goldberg J."/>
            <person name="Griggs A."/>
            <person name="Gujja S."/>
            <person name="Hansen M."/>
            <person name="Howarth C."/>
            <person name="Imamovic A."/>
            <person name="Ireland A."/>
            <person name="Larimer J."/>
            <person name="McCowan C."/>
            <person name="Murphy C."/>
            <person name="Pearson M."/>
            <person name="Poon T.W."/>
            <person name="Priest M."/>
            <person name="Roberts A."/>
            <person name="Saif S."/>
            <person name="Shea T."/>
            <person name="Sisk P."/>
            <person name="Sykes S."/>
            <person name="Wortman J."/>
            <person name="Nusbaum C."/>
            <person name="Birren B."/>
        </authorList>
    </citation>
    <scope>NUCLEOTIDE SEQUENCE [LARGE SCALE GENOMIC DNA]</scope>
    <source>
        <strain evidence="2">A-37</strain>
    </source>
</reference>
<evidence type="ECO:0000313" key="2">
    <source>
        <dbReference type="Proteomes" id="UP000075883"/>
    </source>
</evidence>
<organism evidence="1 2">
    <name type="scientific">Anopheles culicifacies</name>
    <dbReference type="NCBI Taxonomy" id="139723"/>
    <lineage>
        <taxon>Eukaryota</taxon>
        <taxon>Metazoa</taxon>
        <taxon>Ecdysozoa</taxon>
        <taxon>Arthropoda</taxon>
        <taxon>Hexapoda</taxon>
        <taxon>Insecta</taxon>
        <taxon>Pterygota</taxon>
        <taxon>Neoptera</taxon>
        <taxon>Endopterygota</taxon>
        <taxon>Diptera</taxon>
        <taxon>Nematocera</taxon>
        <taxon>Culicoidea</taxon>
        <taxon>Culicidae</taxon>
        <taxon>Anophelinae</taxon>
        <taxon>Anopheles</taxon>
        <taxon>culicifacies species complex</taxon>
    </lineage>
</organism>
<dbReference type="VEuPathDB" id="VectorBase:ACUA018722"/>
<accession>A0A182MHZ0</accession>
<protein>
    <submittedName>
        <fullName evidence="1">Uncharacterized protein</fullName>
    </submittedName>
</protein>
<name>A0A182MHZ0_9DIPT</name>
<sequence length="178" mass="19601">MDVLQLHRRRHSGAYTTGGVPLSALFGAYWCTVLARALPLHFALQKASTSYNGETLDQPVGQMDNCGILLAAAIHRARVQTERTRVRHELVIWLCEHANKEETGEVAHGWNSESCHPLLTVFGGWWNVAIKSPPCHGYGTQQLISSLPGRLPGRSFIQSAVNSIATLIHQSNGRLDKV</sequence>
<proteinExistence type="predicted"/>
<dbReference type="EnsemblMetazoa" id="ACUA018722-RA">
    <property type="protein sequence ID" value="ACUA018722-PA"/>
    <property type="gene ID" value="ACUA018722"/>
</dbReference>
<dbReference type="EMBL" id="AXCM01000394">
    <property type="status" value="NOT_ANNOTATED_CDS"/>
    <property type="molecule type" value="Genomic_DNA"/>
</dbReference>